<evidence type="ECO:0000313" key="3">
    <source>
        <dbReference type="EMBL" id="GGX89720.1"/>
    </source>
</evidence>
<protein>
    <submittedName>
        <fullName evidence="3">Glyoxalase/bleomycin resistance/dioxygenase family protein</fullName>
    </submittedName>
</protein>
<reference evidence="3" key="1">
    <citation type="journal article" date="2014" name="Int. J. Syst. Evol. Microbiol.">
        <title>Complete genome sequence of Corynebacterium casei LMG S-19264T (=DSM 44701T), isolated from a smear-ripened cheese.</title>
        <authorList>
            <consortium name="US DOE Joint Genome Institute (JGI-PGF)"/>
            <person name="Walter F."/>
            <person name="Albersmeier A."/>
            <person name="Kalinowski J."/>
            <person name="Ruckert C."/>
        </authorList>
    </citation>
    <scope>NUCLEOTIDE SEQUENCE</scope>
    <source>
        <strain evidence="3">JCM 4790</strain>
    </source>
</reference>
<evidence type="ECO:0000313" key="4">
    <source>
        <dbReference type="Proteomes" id="UP000619244"/>
    </source>
</evidence>
<dbReference type="Pfam" id="PF18029">
    <property type="entry name" value="Glyoxalase_6"/>
    <property type="match status" value="1"/>
</dbReference>
<feature type="region of interest" description="Disordered" evidence="1">
    <location>
        <begin position="1"/>
        <end position="55"/>
    </location>
</feature>
<dbReference type="Proteomes" id="UP000619244">
    <property type="component" value="Unassembled WGS sequence"/>
</dbReference>
<evidence type="ECO:0000256" key="1">
    <source>
        <dbReference type="SAM" id="MobiDB-lite"/>
    </source>
</evidence>
<name>A0A918NRF0_9ACTN</name>
<dbReference type="InterPro" id="IPR041581">
    <property type="entry name" value="Glyoxalase_6"/>
</dbReference>
<sequence length="119" mass="12899">MRDAPDAGAPASFRRALLGRSVQEEGPDRVALTPPEGGAGLSFRTERPCTRPRWSTVPVGRHEQQMTLCLDIRLDDLPAAVGHAVAPGATPAGHQFQGHVRVLHDPVGHPFRLLVEEEE</sequence>
<dbReference type="AlphaFoldDB" id="A0A918NRF0"/>
<proteinExistence type="predicted"/>
<accession>A0A918NRF0</accession>
<reference evidence="3" key="2">
    <citation type="submission" date="2020-09" db="EMBL/GenBank/DDBJ databases">
        <authorList>
            <person name="Sun Q."/>
            <person name="Ohkuma M."/>
        </authorList>
    </citation>
    <scope>NUCLEOTIDE SEQUENCE</scope>
    <source>
        <strain evidence="3">JCM 4790</strain>
    </source>
</reference>
<dbReference type="Gene3D" id="3.10.180.10">
    <property type="entry name" value="2,3-Dihydroxybiphenyl 1,2-Dioxygenase, domain 1"/>
    <property type="match status" value="1"/>
</dbReference>
<comment type="caution">
    <text evidence="3">The sequence shown here is derived from an EMBL/GenBank/DDBJ whole genome shotgun (WGS) entry which is preliminary data.</text>
</comment>
<dbReference type="EMBL" id="BMVU01000027">
    <property type="protein sequence ID" value="GGX89720.1"/>
    <property type="molecule type" value="Genomic_DNA"/>
</dbReference>
<keyword evidence="4" id="KW-1185">Reference proteome</keyword>
<organism evidence="3 4">
    <name type="scientific">Streptomyces minutiscleroticus</name>
    <dbReference type="NCBI Taxonomy" id="68238"/>
    <lineage>
        <taxon>Bacteria</taxon>
        <taxon>Bacillati</taxon>
        <taxon>Actinomycetota</taxon>
        <taxon>Actinomycetes</taxon>
        <taxon>Kitasatosporales</taxon>
        <taxon>Streptomycetaceae</taxon>
        <taxon>Streptomyces</taxon>
    </lineage>
</organism>
<gene>
    <name evidence="3" type="ORF">GCM10010358_49590</name>
</gene>
<feature type="domain" description="Glyoxalase-like" evidence="2">
    <location>
        <begin position="3"/>
        <end position="113"/>
    </location>
</feature>
<evidence type="ECO:0000259" key="2">
    <source>
        <dbReference type="Pfam" id="PF18029"/>
    </source>
</evidence>
<dbReference type="InterPro" id="IPR029068">
    <property type="entry name" value="Glyas_Bleomycin-R_OHBP_Dase"/>
</dbReference>
<dbReference type="SUPFAM" id="SSF54593">
    <property type="entry name" value="Glyoxalase/Bleomycin resistance protein/Dihydroxybiphenyl dioxygenase"/>
    <property type="match status" value="1"/>
</dbReference>